<reference evidence="3" key="1">
    <citation type="submission" date="2016-11" db="UniProtKB">
        <authorList>
            <consortium name="WormBaseParasite"/>
        </authorList>
    </citation>
    <scope>IDENTIFICATION</scope>
</reference>
<evidence type="ECO:0000259" key="1">
    <source>
        <dbReference type="SMART" id="SM00198"/>
    </source>
</evidence>
<sequence>MNDKSQDSSSCSLKESSSDCKENKALELILEKLELDLEDYVEEKGCNMFESDDYGQNFYGFIKKPTNLILTACKNWWGDCESTGLDKSHIFSPLERGVVCAQMIWAQSYQIGCAEVKCSPFNYFVCKYNPRGLKFGESFYEIGEPCTRCNDGCNSTSGLCL</sequence>
<feature type="domain" description="SCP" evidence="1">
    <location>
        <begin position="24"/>
        <end position="136"/>
    </location>
</feature>
<proteinExistence type="predicted"/>
<dbReference type="InterPro" id="IPR014044">
    <property type="entry name" value="CAP_dom"/>
</dbReference>
<evidence type="ECO:0000313" key="3">
    <source>
        <dbReference type="WBParaSite" id="MhA1_Contig1569.frz3.gene7"/>
    </source>
</evidence>
<dbReference type="Proteomes" id="UP000095281">
    <property type="component" value="Unplaced"/>
</dbReference>
<dbReference type="SMART" id="SM00198">
    <property type="entry name" value="SCP"/>
    <property type="match status" value="1"/>
</dbReference>
<dbReference type="Gene3D" id="3.40.33.10">
    <property type="entry name" value="CAP"/>
    <property type="match status" value="1"/>
</dbReference>
<dbReference type="InterPro" id="IPR035940">
    <property type="entry name" value="CAP_sf"/>
</dbReference>
<accession>A0A1I8B8X3</accession>
<dbReference type="SUPFAM" id="SSF55797">
    <property type="entry name" value="PR-1-like"/>
    <property type="match status" value="1"/>
</dbReference>
<keyword evidence="2" id="KW-1185">Reference proteome</keyword>
<protein>
    <submittedName>
        <fullName evidence="3">SCP domain-containing protein</fullName>
    </submittedName>
</protein>
<organism evidence="2 3">
    <name type="scientific">Meloidogyne hapla</name>
    <name type="common">Root-knot nematode worm</name>
    <dbReference type="NCBI Taxonomy" id="6305"/>
    <lineage>
        <taxon>Eukaryota</taxon>
        <taxon>Metazoa</taxon>
        <taxon>Ecdysozoa</taxon>
        <taxon>Nematoda</taxon>
        <taxon>Chromadorea</taxon>
        <taxon>Rhabditida</taxon>
        <taxon>Tylenchina</taxon>
        <taxon>Tylenchomorpha</taxon>
        <taxon>Tylenchoidea</taxon>
        <taxon>Meloidogynidae</taxon>
        <taxon>Meloidogyninae</taxon>
        <taxon>Meloidogyne</taxon>
    </lineage>
</organism>
<evidence type="ECO:0000313" key="2">
    <source>
        <dbReference type="Proteomes" id="UP000095281"/>
    </source>
</evidence>
<dbReference type="AlphaFoldDB" id="A0A1I8B8X3"/>
<name>A0A1I8B8X3_MELHA</name>
<dbReference type="WBParaSite" id="MhA1_Contig1569.frz3.gene7">
    <property type="protein sequence ID" value="MhA1_Contig1569.frz3.gene7"/>
    <property type="gene ID" value="MhA1_Contig1569.frz3.gene7"/>
</dbReference>
<dbReference type="Pfam" id="PF00188">
    <property type="entry name" value="CAP"/>
    <property type="match status" value="1"/>
</dbReference>